<dbReference type="PROSITE" id="PS50089">
    <property type="entry name" value="ZF_RING_2"/>
    <property type="match status" value="2"/>
</dbReference>
<evidence type="ECO:0000256" key="3">
    <source>
        <dbReference type="ARBA" id="ARBA00022833"/>
    </source>
</evidence>
<protein>
    <recommendedName>
        <fullName evidence="5">RING-type domain-containing protein</fullName>
    </recommendedName>
</protein>
<dbReference type="GO" id="GO:0008270">
    <property type="term" value="F:zinc ion binding"/>
    <property type="evidence" value="ECO:0007669"/>
    <property type="project" value="UniProtKB-KW"/>
</dbReference>
<evidence type="ECO:0000256" key="2">
    <source>
        <dbReference type="ARBA" id="ARBA00022771"/>
    </source>
</evidence>
<proteinExistence type="predicted"/>
<dbReference type="PROSITE" id="PS50096">
    <property type="entry name" value="IQ"/>
    <property type="match status" value="1"/>
</dbReference>
<evidence type="ECO:0000259" key="5">
    <source>
        <dbReference type="PROSITE" id="PS50089"/>
    </source>
</evidence>
<keyword evidence="3" id="KW-0862">Zinc</keyword>
<keyword evidence="2 4" id="KW-0863">Zinc-finger</keyword>
<dbReference type="GeneTree" id="ENSGT00390000003759"/>
<feature type="domain" description="RING-type" evidence="5">
    <location>
        <begin position="121"/>
        <end position="163"/>
    </location>
</feature>
<dbReference type="Pfam" id="PF00612">
    <property type="entry name" value="IQ"/>
    <property type="match status" value="1"/>
</dbReference>
<reference evidence="6" key="2">
    <citation type="submission" date="2025-08" db="UniProtKB">
        <authorList>
            <consortium name="Ensembl"/>
        </authorList>
    </citation>
    <scope>IDENTIFICATION</scope>
</reference>
<sequence>MRRAGHVGRSRGQLLFIQWSAPIPLFISAQGSKAATRKLTITAVALQDHISQTLRLHSLAAARPGHPDPRQRWASEDPAPPPVTLAQRLGLVDPPVRRLTGEEWVKVKSRSVHEGDSTQPCVICREEFRLQPQVLLSCSHVFHRACLKSFERFSGRKVCPMCRREQYETRAIHDGARLYREKCAVRIQAWWRGHVTRTWYKEVRRSVPPKNKELRRRFFEAKFQEVNDSLVCSCDTDIEAFLSDIDRSLLSSRNLFRQLEAGHQSGLETEDWEKIQEKAMQREVKDCPICMTPLYASCPGSAPRQILLLSCSHLFHHHCLEAFELFCVEAWPTCPLCRSSYEKKVI</sequence>
<evidence type="ECO:0000256" key="1">
    <source>
        <dbReference type="ARBA" id="ARBA00022723"/>
    </source>
</evidence>
<dbReference type="CDD" id="cd23767">
    <property type="entry name" value="IQCD"/>
    <property type="match status" value="1"/>
</dbReference>
<evidence type="ECO:0000313" key="6">
    <source>
        <dbReference type="Ensembl" id="ENSDCDP00010029926.1"/>
    </source>
</evidence>
<dbReference type="SMART" id="SM00184">
    <property type="entry name" value="RING"/>
    <property type="match status" value="2"/>
</dbReference>
<dbReference type="InterPro" id="IPR042862">
    <property type="entry name" value="RNF32"/>
</dbReference>
<dbReference type="Ensembl" id="ENSDCDT00010037152.1">
    <property type="protein sequence ID" value="ENSDCDP00010029926.1"/>
    <property type="gene ID" value="ENSDCDG00010019184.1"/>
</dbReference>
<dbReference type="InterPro" id="IPR000048">
    <property type="entry name" value="IQ_motif_EF-hand-BS"/>
</dbReference>
<dbReference type="CDD" id="cd16678">
    <property type="entry name" value="RING-H2_RNF32_rpt2"/>
    <property type="match status" value="1"/>
</dbReference>
<gene>
    <name evidence="6" type="primary">RNF32</name>
</gene>
<dbReference type="PANTHER" id="PTHR14991:SF0">
    <property type="entry name" value="RING FINGER PROTEIN 32"/>
    <property type="match status" value="1"/>
</dbReference>
<dbReference type="InterPro" id="IPR013083">
    <property type="entry name" value="Znf_RING/FYVE/PHD"/>
</dbReference>
<dbReference type="Gene3D" id="3.30.40.10">
    <property type="entry name" value="Zinc/RING finger domain, C3HC4 (zinc finger)"/>
    <property type="match status" value="2"/>
</dbReference>
<organism evidence="6 7">
    <name type="scientific">Denticeps clupeoides</name>
    <name type="common">denticle herring</name>
    <dbReference type="NCBI Taxonomy" id="299321"/>
    <lineage>
        <taxon>Eukaryota</taxon>
        <taxon>Metazoa</taxon>
        <taxon>Chordata</taxon>
        <taxon>Craniata</taxon>
        <taxon>Vertebrata</taxon>
        <taxon>Euteleostomi</taxon>
        <taxon>Actinopterygii</taxon>
        <taxon>Neopterygii</taxon>
        <taxon>Teleostei</taxon>
        <taxon>Clupei</taxon>
        <taxon>Clupeiformes</taxon>
        <taxon>Denticipitoidei</taxon>
        <taxon>Denticipitidae</taxon>
        <taxon>Denticeps</taxon>
    </lineage>
</organism>
<accession>A0AAY4CBG2</accession>
<keyword evidence="7" id="KW-1185">Reference proteome</keyword>
<evidence type="ECO:0000313" key="7">
    <source>
        <dbReference type="Proteomes" id="UP000694580"/>
    </source>
</evidence>
<name>A0AAY4CBG2_9TELE</name>
<dbReference type="SUPFAM" id="SSF57850">
    <property type="entry name" value="RING/U-box"/>
    <property type="match status" value="2"/>
</dbReference>
<feature type="domain" description="RING-type" evidence="5">
    <location>
        <begin position="287"/>
        <end position="338"/>
    </location>
</feature>
<reference evidence="6" key="3">
    <citation type="submission" date="2025-09" db="UniProtKB">
        <authorList>
            <consortium name="Ensembl"/>
        </authorList>
    </citation>
    <scope>IDENTIFICATION</scope>
</reference>
<keyword evidence="1" id="KW-0479">Metal-binding</keyword>
<reference evidence="6 7" key="1">
    <citation type="submission" date="2020-06" db="EMBL/GenBank/DDBJ databases">
        <authorList>
            <consortium name="Wellcome Sanger Institute Data Sharing"/>
        </authorList>
    </citation>
    <scope>NUCLEOTIDE SEQUENCE [LARGE SCALE GENOMIC DNA]</scope>
</reference>
<dbReference type="CDD" id="cd16677">
    <property type="entry name" value="RING-H2_RNF32_rpt1"/>
    <property type="match status" value="1"/>
</dbReference>
<dbReference type="InterPro" id="IPR001841">
    <property type="entry name" value="Znf_RING"/>
</dbReference>
<evidence type="ECO:0000256" key="4">
    <source>
        <dbReference type="PROSITE-ProRule" id="PRU00175"/>
    </source>
</evidence>
<dbReference type="PANTHER" id="PTHR14991">
    <property type="entry name" value="RING FINGER PROTEIN 32"/>
    <property type="match status" value="1"/>
</dbReference>
<dbReference type="Pfam" id="PF13639">
    <property type="entry name" value="zf-RING_2"/>
    <property type="match status" value="1"/>
</dbReference>
<dbReference type="AlphaFoldDB" id="A0AAY4CBG2"/>
<dbReference type="Proteomes" id="UP000694580">
    <property type="component" value="Chromosome 2"/>
</dbReference>